<dbReference type="RefSeq" id="WP_188392889.1">
    <property type="nucleotide sequence ID" value="NZ_BMEV01000059.1"/>
</dbReference>
<dbReference type="CDD" id="cd03139">
    <property type="entry name" value="GATase1_PfpI_2"/>
    <property type="match status" value="1"/>
</dbReference>
<dbReference type="PANTHER" id="PTHR43130:SF14">
    <property type="entry name" value="DJ-1_PFPI DOMAIN-CONTAINING PROTEIN"/>
    <property type="match status" value="1"/>
</dbReference>
<dbReference type="InterPro" id="IPR052158">
    <property type="entry name" value="INH-QAR"/>
</dbReference>
<evidence type="ECO:0000313" key="2">
    <source>
        <dbReference type="EMBL" id="GFZ84805.1"/>
    </source>
</evidence>
<dbReference type="SUPFAM" id="SSF52317">
    <property type="entry name" value="Class I glutamine amidotransferase-like"/>
    <property type="match status" value="1"/>
</dbReference>
<dbReference type="EMBL" id="BMEV01000059">
    <property type="protein sequence ID" value="GFZ84805.1"/>
    <property type="molecule type" value="Genomic_DNA"/>
</dbReference>
<keyword evidence="3" id="KW-1185">Reference proteome</keyword>
<reference evidence="2" key="1">
    <citation type="journal article" date="2014" name="Int. J. Syst. Evol. Microbiol.">
        <title>Complete genome sequence of Corynebacterium casei LMG S-19264T (=DSM 44701T), isolated from a smear-ripened cheese.</title>
        <authorList>
            <consortium name="US DOE Joint Genome Institute (JGI-PGF)"/>
            <person name="Walter F."/>
            <person name="Albersmeier A."/>
            <person name="Kalinowski J."/>
            <person name="Ruckert C."/>
        </authorList>
    </citation>
    <scope>NUCLEOTIDE SEQUENCE</scope>
    <source>
        <strain evidence="2">CGMCC 1.12360</strain>
    </source>
</reference>
<dbReference type="Pfam" id="PF01965">
    <property type="entry name" value="DJ-1_PfpI"/>
    <property type="match status" value="1"/>
</dbReference>
<dbReference type="AlphaFoldDB" id="A0A8J2TNX6"/>
<sequence>MKRRKVGILLFDYVDVLDFSGPAEVLALAANNNAEQMLTLYKKELMPTRPFEVFTVSKMGEEIITHSKIKVKPDYSFETCPETDILIIPGGPLRAVQSIAKNERIIDWISSRKRNDYICSVCTGAIILSETGLLNGRKATTHHLALTLLQNKYPEIQVIPNKKVVHDGNIITSGGVSSGIHMALYLIEQIMGKSAAERTRKVIEFHP</sequence>
<proteinExistence type="predicted"/>
<gene>
    <name evidence="2" type="ORF">GCM10010978_26400</name>
</gene>
<name>A0A8J2TNX6_9BACI</name>
<organism evidence="2 3">
    <name type="scientific">Compostibacillus humi</name>
    <dbReference type="NCBI Taxonomy" id="1245525"/>
    <lineage>
        <taxon>Bacteria</taxon>
        <taxon>Bacillati</taxon>
        <taxon>Bacillota</taxon>
        <taxon>Bacilli</taxon>
        <taxon>Bacillales</taxon>
        <taxon>Bacillaceae</taxon>
        <taxon>Compostibacillus</taxon>
    </lineage>
</organism>
<evidence type="ECO:0000259" key="1">
    <source>
        <dbReference type="Pfam" id="PF01965"/>
    </source>
</evidence>
<dbReference type="GO" id="GO:0006355">
    <property type="term" value="P:regulation of DNA-templated transcription"/>
    <property type="evidence" value="ECO:0007669"/>
    <property type="project" value="TreeGrafter"/>
</dbReference>
<dbReference type="InterPro" id="IPR002818">
    <property type="entry name" value="DJ-1/PfpI"/>
</dbReference>
<dbReference type="PANTHER" id="PTHR43130">
    <property type="entry name" value="ARAC-FAMILY TRANSCRIPTIONAL REGULATOR"/>
    <property type="match status" value="1"/>
</dbReference>
<evidence type="ECO:0000313" key="3">
    <source>
        <dbReference type="Proteomes" id="UP000602050"/>
    </source>
</evidence>
<dbReference type="Proteomes" id="UP000602050">
    <property type="component" value="Unassembled WGS sequence"/>
</dbReference>
<comment type="caution">
    <text evidence="2">The sequence shown here is derived from an EMBL/GenBank/DDBJ whole genome shotgun (WGS) entry which is preliminary data.</text>
</comment>
<dbReference type="InterPro" id="IPR029062">
    <property type="entry name" value="Class_I_gatase-like"/>
</dbReference>
<reference evidence="2" key="2">
    <citation type="submission" date="2020-09" db="EMBL/GenBank/DDBJ databases">
        <authorList>
            <person name="Sun Q."/>
            <person name="Zhou Y."/>
        </authorList>
    </citation>
    <scope>NUCLEOTIDE SEQUENCE</scope>
    <source>
        <strain evidence="2">CGMCC 1.12360</strain>
    </source>
</reference>
<protein>
    <submittedName>
        <fullName evidence="2">AraC family transcriptional regulator</fullName>
    </submittedName>
</protein>
<feature type="domain" description="DJ-1/PfpI" evidence="1">
    <location>
        <begin position="5"/>
        <end position="189"/>
    </location>
</feature>
<accession>A0A8J2TNX6</accession>
<dbReference type="Gene3D" id="3.40.50.880">
    <property type="match status" value="1"/>
</dbReference>